<evidence type="ECO:0000256" key="2">
    <source>
        <dbReference type="ARBA" id="ARBA00022827"/>
    </source>
</evidence>
<dbReference type="Gene3D" id="3.30.390.50">
    <property type="entry name" value="CO dehydrogenase flavoprotein, C-terminal domain"/>
    <property type="match status" value="1"/>
</dbReference>
<dbReference type="GO" id="GO:0016491">
    <property type="term" value="F:oxidoreductase activity"/>
    <property type="evidence" value="ECO:0007669"/>
    <property type="project" value="UniProtKB-KW"/>
</dbReference>
<dbReference type="Pfam" id="PF00941">
    <property type="entry name" value="FAD_binding_5"/>
    <property type="match status" value="1"/>
</dbReference>
<dbReference type="SUPFAM" id="SSF56176">
    <property type="entry name" value="FAD-binding/transporter-associated domain-like"/>
    <property type="match status" value="1"/>
</dbReference>
<evidence type="ECO:0000256" key="3">
    <source>
        <dbReference type="ARBA" id="ARBA00023002"/>
    </source>
</evidence>
<dbReference type="PROSITE" id="PS51387">
    <property type="entry name" value="FAD_PCMH"/>
    <property type="match status" value="1"/>
</dbReference>
<gene>
    <name evidence="5" type="ORF">ENM31_05410</name>
</gene>
<dbReference type="InterPro" id="IPR005107">
    <property type="entry name" value="CO_DH_flav_C"/>
</dbReference>
<dbReference type="Gene3D" id="3.30.43.10">
    <property type="entry name" value="Uridine Diphospho-n-acetylenolpyruvylglucosamine Reductase, domain 2"/>
    <property type="match status" value="1"/>
</dbReference>
<keyword evidence="2" id="KW-0274">FAD</keyword>
<organism evidence="5">
    <name type="scientific">Caldiarchaeum subterraneum</name>
    <dbReference type="NCBI Taxonomy" id="311458"/>
    <lineage>
        <taxon>Archaea</taxon>
        <taxon>Nitrososphaerota</taxon>
        <taxon>Candidatus Caldarchaeales</taxon>
        <taxon>Candidatus Caldarchaeaceae</taxon>
        <taxon>Candidatus Caldarchaeum</taxon>
    </lineage>
</organism>
<evidence type="ECO:0000259" key="4">
    <source>
        <dbReference type="PROSITE" id="PS51387"/>
    </source>
</evidence>
<dbReference type="InterPro" id="IPR016166">
    <property type="entry name" value="FAD-bd_PCMH"/>
</dbReference>
<dbReference type="PANTHER" id="PTHR42659:SF2">
    <property type="entry name" value="XANTHINE DEHYDROGENASE SUBUNIT C-RELATED"/>
    <property type="match status" value="1"/>
</dbReference>
<sequence length="306" mass="33800">MKTLLPQFDYVRPSSLDEALRILDRYDGQAEVLAGGTDLLVKLKDKLTYDKKIVVDINRLKELDYVRRVGDEVLVGALTRVETLYGSDVLRQTAPLLTEVGHEFGTWQIRNTATIGGNLANASNSNDYGVALMALDAKLRIKSFRDERTLSVEKFFLANHKADIRPGELLVEVSFKVPAHGSGAAFLKMEGRESSSYPIINSAALVRLNSKQEIEEARLAVGGAAPTPIRLRSVEEKLRGLGLNDWETIDPLLLEVKSHVNPSSTNAASKRYKVEMAYVYLKRAIKAAASRAGFLSEQRAGTGLRK</sequence>
<evidence type="ECO:0000313" key="5">
    <source>
        <dbReference type="EMBL" id="HHM44713.1"/>
    </source>
</evidence>
<dbReference type="InterPro" id="IPR051312">
    <property type="entry name" value="Diverse_Substr_Oxidored"/>
</dbReference>
<protein>
    <submittedName>
        <fullName evidence="5">Xanthine dehydrogenase family protein subunit M</fullName>
    </submittedName>
</protein>
<dbReference type="Pfam" id="PF03450">
    <property type="entry name" value="CO_deh_flav_C"/>
    <property type="match status" value="1"/>
</dbReference>
<dbReference type="SUPFAM" id="SSF55447">
    <property type="entry name" value="CO dehydrogenase flavoprotein C-terminal domain-like"/>
    <property type="match status" value="1"/>
</dbReference>
<keyword evidence="1" id="KW-0285">Flavoprotein</keyword>
<dbReference type="PANTHER" id="PTHR42659">
    <property type="entry name" value="XANTHINE DEHYDROGENASE SUBUNIT C-RELATED"/>
    <property type="match status" value="1"/>
</dbReference>
<keyword evidence="3" id="KW-0560">Oxidoreductase</keyword>
<dbReference type="InterPro" id="IPR036318">
    <property type="entry name" value="FAD-bd_PCMH-like_sf"/>
</dbReference>
<comment type="caution">
    <text evidence="5">The sequence shown here is derived from an EMBL/GenBank/DDBJ whole genome shotgun (WGS) entry which is preliminary data.</text>
</comment>
<accession>A0A7J3VUU7</accession>
<reference evidence="5" key="1">
    <citation type="journal article" date="2020" name="mSystems">
        <title>Genome- and Community-Level Interaction Insights into Carbon Utilization and Element Cycling Functions of Hydrothermarchaeota in Hydrothermal Sediment.</title>
        <authorList>
            <person name="Zhou Z."/>
            <person name="Liu Y."/>
            <person name="Xu W."/>
            <person name="Pan J."/>
            <person name="Luo Z.H."/>
            <person name="Li M."/>
        </authorList>
    </citation>
    <scope>NUCLEOTIDE SEQUENCE [LARGE SCALE GENOMIC DNA]</scope>
    <source>
        <strain evidence="5">SpSt-1074</strain>
    </source>
</reference>
<dbReference type="AlphaFoldDB" id="A0A7J3VUU7"/>
<dbReference type="GO" id="GO:0071949">
    <property type="term" value="F:FAD binding"/>
    <property type="evidence" value="ECO:0007669"/>
    <property type="project" value="InterPro"/>
</dbReference>
<dbReference type="SMART" id="SM01092">
    <property type="entry name" value="CO_deh_flav_C"/>
    <property type="match status" value="1"/>
</dbReference>
<dbReference type="InterPro" id="IPR036683">
    <property type="entry name" value="CO_DH_flav_C_dom_sf"/>
</dbReference>
<dbReference type="InterPro" id="IPR002346">
    <property type="entry name" value="Mopterin_DH_FAD-bd"/>
</dbReference>
<dbReference type="Gene3D" id="3.30.465.10">
    <property type="match status" value="1"/>
</dbReference>
<name>A0A7J3VUU7_CALS0</name>
<dbReference type="EMBL" id="DRXH01000185">
    <property type="protein sequence ID" value="HHM44713.1"/>
    <property type="molecule type" value="Genomic_DNA"/>
</dbReference>
<dbReference type="InterPro" id="IPR016167">
    <property type="entry name" value="FAD-bd_PCMH_sub1"/>
</dbReference>
<dbReference type="InterPro" id="IPR016169">
    <property type="entry name" value="FAD-bd_PCMH_sub2"/>
</dbReference>
<feature type="domain" description="FAD-binding PCMH-type" evidence="4">
    <location>
        <begin position="3"/>
        <end position="180"/>
    </location>
</feature>
<evidence type="ECO:0000256" key="1">
    <source>
        <dbReference type="ARBA" id="ARBA00022630"/>
    </source>
</evidence>
<proteinExistence type="predicted"/>